<accession>A0AAN8IGV1</accession>
<name>A0AAN8IGV1_CHAGU</name>
<feature type="compositionally biased region" description="Polar residues" evidence="1">
    <location>
        <begin position="401"/>
        <end position="413"/>
    </location>
</feature>
<sequence>MYFGLCVRVLVISLLIVGQQAKALGYRSGGSSGITPHFDYSRSLKPASTSSDDSSAQPERVLGSYSPFHADGALSETLKPAAVPSAGGYSGSHGRQVDGYSPEGSVSSYGPSQPIIRKPNQLPQANPSANGVLPSKAAPWAFPLPPNPNSFQSGIASSSAIVMHSGPYSKPQKPKNLPKPQQAGYKPKPHQPKPQQAANPSTPLQSWYHPKPQQTKPNQPSYPSNPQQAKSYQPSNPQQAKPYQPSNPQQAKLYQPSNPQQAKPYQPAYPLNPQRATNPSSPLLSRYQPKPQQRSYPSHPQQAKPQQAEPLQGVLQSKAGMWHFPSEGSVPSGSNVQAKPYQPANPLNPQRATNPSSPLQSRYQPKPQHPAYPSNPQQAKPYRPAYPSNPLQSRYRPKPQQPSYPSNPLQSRYQPKPQLPSYPSNPQQAKPYRPSYPSNPQQAKPYQPAYPSNPQQAKPLQWVFQKVSEKFQCHSRTSPSGRSNWCQCRTDVMDLPNCS</sequence>
<feature type="compositionally biased region" description="Low complexity" evidence="1">
    <location>
        <begin position="217"/>
        <end position="228"/>
    </location>
</feature>
<keyword evidence="4" id="KW-1185">Reference proteome</keyword>
<feature type="region of interest" description="Disordered" evidence="1">
    <location>
        <begin position="43"/>
        <end position="62"/>
    </location>
</feature>
<feature type="region of interest" description="Disordered" evidence="1">
    <location>
        <begin position="83"/>
        <end position="131"/>
    </location>
</feature>
<feature type="region of interest" description="Disordered" evidence="1">
    <location>
        <begin position="164"/>
        <end position="456"/>
    </location>
</feature>
<proteinExistence type="predicted"/>
<keyword evidence="2" id="KW-0732">Signal</keyword>
<feature type="compositionally biased region" description="Polar residues" evidence="1">
    <location>
        <begin position="46"/>
        <end position="57"/>
    </location>
</feature>
<reference evidence="3 4" key="1">
    <citation type="journal article" date="2023" name="Mol. Biol. Evol.">
        <title>Genomics of Secondarily Temperate Adaptation in the Only Non-Antarctic Icefish.</title>
        <authorList>
            <person name="Rivera-Colon A.G."/>
            <person name="Rayamajhi N."/>
            <person name="Minhas B.F."/>
            <person name="Madrigal G."/>
            <person name="Bilyk K.T."/>
            <person name="Yoon V."/>
            <person name="Hune M."/>
            <person name="Gregory S."/>
            <person name="Cheng C.H.C."/>
            <person name="Catchen J.M."/>
        </authorList>
    </citation>
    <scope>NUCLEOTIDE SEQUENCE [LARGE SCALE GENOMIC DNA]</scope>
    <source>
        <tissue evidence="3">White muscle</tissue>
    </source>
</reference>
<evidence type="ECO:0000313" key="4">
    <source>
        <dbReference type="Proteomes" id="UP001331515"/>
    </source>
</evidence>
<gene>
    <name evidence="3" type="ORF">CgunFtcFv8_027790</name>
</gene>
<feature type="compositionally biased region" description="Low complexity" evidence="1">
    <location>
        <begin position="259"/>
        <end position="269"/>
    </location>
</feature>
<evidence type="ECO:0000256" key="2">
    <source>
        <dbReference type="SAM" id="SignalP"/>
    </source>
</evidence>
<feature type="compositionally biased region" description="Polar residues" evidence="1">
    <location>
        <begin position="229"/>
        <end position="258"/>
    </location>
</feature>
<feature type="compositionally biased region" description="Polar residues" evidence="1">
    <location>
        <begin position="274"/>
        <end position="283"/>
    </location>
</feature>
<dbReference type="AlphaFoldDB" id="A0AAN8IGV1"/>
<dbReference type="EMBL" id="JAURVH010000027">
    <property type="protein sequence ID" value="KAK5936354.1"/>
    <property type="molecule type" value="Genomic_DNA"/>
</dbReference>
<feature type="chain" id="PRO_5042972875" evidence="2">
    <location>
        <begin position="26"/>
        <end position="499"/>
    </location>
</feature>
<evidence type="ECO:0000313" key="3">
    <source>
        <dbReference type="EMBL" id="KAK5936354.1"/>
    </source>
</evidence>
<dbReference type="Proteomes" id="UP001331515">
    <property type="component" value="Unassembled WGS sequence"/>
</dbReference>
<feature type="compositionally biased region" description="Low complexity" evidence="1">
    <location>
        <begin position="440"/>
        <end position="450"/>
    </location>
</feature>
<feature type="compositionally biased region" description="Polar residues" evidence="1">
    <location>
        <begin position="290"/>
        <end position="305"/>
    </location>
</feature>
<protein>
    <submittedName>
        <fullName evidence="3">Uncharacterized protein</fullName>
    </submittedName>
</protein>
<feature type="compositionally biased region" description="Polar residues" evidence="1">
    <location>
        <begin position="345"/>
        <end position="363"/>
    </location>
</feature>
<organism evidence="3 4">
    <name type="scientific">Champsocephalus gunnari</name>
    <name type="common">Mackerel icefish</name>
    <dbReference type="NCBI Taxonomy" id="52237"/>
    <lineage>
        <taxon>Eukaryota</taxon>
        <taxon>Metazoa</taxon>
        <taxon>Chordata</taxon>
        <taxon>Craniata</taxon>
        <taxon>Vertebrata</taxon>
        <taxon>Euteleostomi</taxon>
        <taxon>Actinopterygii</taxon>
        <taxon>Neopterygii</taxon>
        <taxon>Teleostei</taxon>
        <taxon>Neoteleostei</taxon>
        <taxon>Acanthomorphata</taxon>
        <taxon>Eupercaria</taxon>
        <taxon>Perciformes</taxon>
        <taxon>Notothenioidei</taxon>
        <taxon>Channichthyidae</taxon>
        <taxon>Champsocephalus</taxon>
    </lineage>
</organism>
<comment type="caution">
    <text evidence="3">The sequence shown here is derived from an EMBL/GenBank/DDBJ whole genome shotgun (WGS) entry which is preliminary data.</text>
</comment>
<feature type="compositionally biased region" description="Low complexity" evidence="1">
    <location>
        <begin position="170"/>
        <end position="182"/>
    </location>
</feature>
<feature type="signal peptide" evidence="2">
    <location>
        <begin position="1"/>
        <end position="25"/>
    </location>
</feature>
<evidence type="ECO:0000256" key="1">
    <source>
        <dbReference type="SAM" id="MobiDB-lite"/>
    </source>
</evidence>